<name>A0ABQ1M8R1_9BACT</name>
<dbReference type="InterPro" id="IPR002731">
    <property type="entry name" value="ATPase_BadF"/>
</dbReference>
<dbReference type="InterPro" id="IPR052519">
    <property type="entry name" value="Euk-type_GlcNAc_Kinase"/>
</dbReference>
<dbReference type="InterPro" id="IPR043129">
    <property type="entry name" value="ATPase_NBD"/>
</dbReference>
<dbReference type="EMBL" id="BMEC01000007">
    <property type="protein sequence ID" value="GGC36599.1"/>
    <property type="molecule type" value="Genomic_DNA"/>
</dbReference>
<feature type="domain" description="ATPase BadF/BadG/BcrA/BcrD type" evidence="1">
    <location>
        <begin position="6"/>
        <end position="269"/>
    </location>
</feature>
<dbReference type="RefSeq" id="WP_188463389.1">
    <property type="nucleotide sequence ID" value="NZ_BAABHU010000007.1"/>
</dbReference>
<proteinExistence type="predicted"/>
<sequence length="282" mass="31229">MQIIADAGASKTDWRWISENGVVGQAKTKGINAYHISKSELLSLLVTELNISLTEADTRVYFYGAGCGSIANKEKVKTALSEFFKTDKVEVQHDLLAAARATCLNQPGVVCILGTGANACVFDGEQITEEMVSLGYVLGDEGSGSYIGKKLIKAYLENELPEALHNNFALSFPDANKDTVNYNIYQQPEAKRYLAGFFRFAMDNIENKYIVELLINSFQQFLNKSILKFNIQQNVPIHFVGGVAYNSVNILRTLLQKNNLIAGKFLESPIAGLTLYHEKKLL</sequence>
<keyword evidence="3" id="KW-1185">Reference proteome</keyword>
<dbReference type="Proteomes" id="UP000636010">
    <property type="component" value="Unassembled WGS sequence"/>
</dbReference>
<protein>
    <submittedName>
        <fullName evidence="2">ATPase</fullName>
    </submittedName>
</protein>
<comment type="caution">
    <text evidence="2">The sequence shown here is derived from an EMBL/GenBank/DDBJ whole genome shotgun (WGS) entry which is preliminary data.</text>
</comment>
<dbReference type="PANTHER" id="PTHR43190:SF3">
    <property type="entry name" value="N-ACETYL-D-GLUCOSAMINE KINASE"/>
    <property type="match status" value="1"/>
</dbReference>
<reference evidence="3" key="1">
    <citation type="journal article" date="2019" name="Int. J. Syst. Evol. Microbiol.">
        <title>The Global Catalogue of Microorganisms (GCM) 10K type strain sequencing project: providing services to taxonomists for standard genome sequencing and annotation.</title>
        <authorList>
            <consortium name="The Broad Institute Genomics Platform"/>
            <consortium name="The Broad Institute Genome Sequencing Center for Infectious Disease"/>
            <person name="Wu L."/>
            <person name="Ma J."/>
        </authorList>
    </citation>
    <scope>NUCLEOTIDE SEQUENCE [LARGE SCALE GENOMIC DNA]</scope>
    <source>
        <strain evidence="3">CGMCC 1.10832</strain>
    </source>
</reference>
<accession>A0ABQ1M8R1</accession>
<dbReference type="SUPFAM" id="SSF53067">
    <property type="entry name" value="Actin-like ATPase domain"/>
    <property type="match status" value="2"/>
</dbReference>
<dbReference type="PANTHER" id="PTHR43190">
    <property type="entry name" value="N-ACETYL-D-GLUCOSAMINE KINASE"/>
    <property type="match status" value="1"/>
</dbReference>
<evidence type="ECO:0000313" key="2">
    <source>
        <dbReference type="EMBL" id="GGC36599.1"/>
    </source>
</evidence>
<gene>
    <name evidence="2" type="ORF">GCM10011506_22500</name>
</gene>
<dbReference type="Pfam" id="PF01869">
    <property type="entry name" value="BcrAD_BadFG"/>
    <property type="match status" value="1"/>
</dbReference>
<organism evidence="2 3">
    <name type="scientific">Marivirga lumbricoides</name>
    <dbReference type="NCBI Taxonomy" id="1046115"/>
    <lineage>
        <taxon>Bacteria</taxon>
        <taxon>Pseudomonadati</taxon>
        <taxon>Bacteroidota</taxon>
        <taxon>Cytophagia</taxon>
        <taxon>Cytophagales</taxon>
        <taxon>Marivirgaceae</taxon>
        <taxon>Marivirga</taxon>
    </lineage>
</organism>
<dbReference type="Gene3D" id="1.10.720.160">
    <property type="match status" value="1"/>
</dbReference>
<dbReference type="CDD" id="cd24079">
    <property type="entry name" value="ASKHA_NBD_PG1100-like"/>
    <property type="match status" value="1"/>
</dbReference>
<evidence type="ECO:0000313" key="3">
    <source>
        <dbReference type="Proteomes" id="UP000636010"/>
    </source>
</evidence>
<evidence type="ECO:0000259" key="1">
    <source>
        <dbReference type="Pfam" id="PF01869"/>
    </source>
</evidence>
<dbReference type="Gene3D" id="3.30.420.40">
    <property type="match status" value="2"/>
</dbReference>